<evidence type="ECO:0000313" key="1">
    <source>
        <dbReference type="EMBL" id="KAJ7737812.1"/>
    </source>
</evidence>
<accession>A0AAD7MYN1</accession>
<organism evidence="1 2">
    <name type="scientific">Mycena maculata</name>
    <dbReference type="NCBI Taxonomy" id="230809"/>
    <lineage>
        <taxon>Eukaryota</taxon>
        <taxon>Fungi</taxon>
        <taxon>Dikarya</taxon>
        <taxon>Basidiomycota</taxon>
        <taxon>Agaricomycotina</taxon>
        <taxon>Agaricomycetes</taxon>
        <taxon>Agaricomycetidae</taxon>
        <taxon>Agaricales</taxon>
        <taxon>Marasmiineae</taxon>
        <taxon>Mycenaceae</taxon>
        <taxon>Mycena</taxon>
    </lineage>
</organism>
<proteinExistence type="predicted"/>
<gene>
    <name evidence="1" type="ORF">DFH07DRAFT_841893</name>
</gene>
<name>A0AAD7MYN1_9AGAR</name>
<comment type="caution">
    <text evidence="1">The sequence shown here is derived from an EMBL/GenBank/DDBJ whole genome shotgun (WGS) entry which is preliminary data.</text>
</comment>
<protein>
    <submittedName>
        <fullName evidence="1">Uncharacterized protein</fullName>
    </submittedName>
</protein>
<keyword evidence="2" id="KW-1185">Reference proteome</keyword>
<reference evidence="1" key="1">
    <citation type="submission" date="2023-03" db="EMBL/GenBank/DDBJ databases">
        <title>Massive genome expansion in bonnet fungi (Mycena s.s.) driven by repeated elements and novel gene families across ecological guilds.</title>
        <authorList>
            <consortium name="Lawrence Berkeley National Laboratory"/>
            <person name="Harder C.B."/>
            <person name="Miyauchi S."/>
            <person name="Viragh M."/>
            <person name="Kuo A."/>
            <person name="Thoen E."/>
            <person name="Andreopoulos B."/>
            <person name="Lu D."/>
            <person name="Skrede I."/>
            <person name="Drula E."/>
            <person name="Henrissat B."/>
            <person name="Morin E."/>
            <person name="Kohler A."/>
            <person name="Barry K."/>
            <person name="LaButti K."/>
            <person name="Morin E."/>
            <person name="Salamov A."/>
            <person name="Lipzen A."/>
            <person name="Mereny Z."/>
            <person name="Hegedus B."/>
            <person name="Baldrian P."/>
            <person name="Stursova M."/>
            <person name="Weitz H."/>
            <person name="Taylor A."/>
            <person name="Grigoriev I.V."/>
            <person name="Nagy L.G."/>
            <person name="Martin F."/>
            <person name="Kauserud H."/>
        </authorList>
    </citation>
    <scope>NUCLEOTIDE SEQUENCE</scope>
    <source>
        <strain evidence="1">CBHHK188m</strain>
    </source>
</reference>
<dbReference type="Proteomes" id="UP001215280">
    <property type="component" value="Unassembled WGS sequence"/>
</dbReference>
<sequence length="81" mass="9331">MKYSLLNHVLYLPGRTTQTADPDFHLLAFGPTQRYTRATNEWTQGSDLSSFHGGTRELFVDCKEFIVYVGSYRPCHSCLRK</sequence>
<dbReference type="EMBL" id="JARJLG010000141">
    <property type="protein sequence ID" value="KAJ7737812.1"/>
    <property type="molecule type" value="Genomic_DNA"/>
</dbReference>
<evidence type="ECO:0000313" key="2">
    <source>
        <dbReference type="Proteomes" id="UP001215280"/>
    </source>
</evidence>
<dbReference type="AlphaFoldDB" id="A0AAD7MYN1"/>